<keyword evidence="2 5" id="KW-0413">Isomerase</keyword>
<feature type="domain" description="PpiC" evidence="4">
    <location>
        <begin position="176"/>
        <end position="275"/>
    </location>
</feature>
<dbReference type="InterPro" id="IPR027304">
    <property type="entry name" value="Trigger_fact/SurA_dom_sf"/>
</dbReference>
<dbReference type="InterPro" id="IPR046357">
    <property type="entry name" value="PPIase_dom_sf"/>
</dbReference>
<reference evidence="5 6" key="1">
    <citation type="submission" date="2014-09" db="EMBL/GenBank/DDBJ databases">
        <title>Alistipes sp. 627, sp. nov., a novel member of the family Rikenellaceae isolated from human faeces.</title>
        <authorList>
            <person name="Shkoporov A.N."/>
            <person name="Chaplin A.V."/>
            <person name="Motuzova O.V."/>
            <person name="Kafarskaia L.I."/>
            <person name="Khokhlova E.V."/>
            <person name="Efimov B.A."/>
        </authorList>
    </citation>
    <scope>NUCLEOTIDE SEQUENCE [LARGE SCALE GENOMIC DNA]</scope>
    <source>
        <strain evidence="5 6">627</strain>
    </source>
</reference>
<feature type="chain" id="PRO_5045916910" evidence="3">
    <location>
        <begin position="22"/>
        <end position="461"/>
    </location>
</feature>
<evidence type="ECO:0000256" key="3">
    <source>
        <dbReference type="SAM" id="SignalP"/>
    </source>
</evidence>
<dbReference type="SUPFAM" id="SSF54534">
    <property type="entry name" value="FKBP-like"/>
    <property type="match status" value="2"/>
</dbReference>
<dbReference type="Gene3D" id="1.10.4030.10">
    <property type="entry name" value="Porin chaperone SurA, peptide-binding domain"/>
    <property type="match status" value="1"/>
</dbReference>
<dbReference type="Pfam" id="PF00639">
    <property type="entry name" value="Rotamase"/>
    <property type="match status" value="2"/>
</dbReference>
<evidence type="ECO:0000313" key="5">
    <source>
        <dbReference type="EMBL" id="KHE40750.1"/>
    </source>
</evidence>
<evidence type="ECO:0000256" key="2">
    <source>
        <dbReference type="PROSITE-ProRule" id="PRU00278"/>
    </source>
</evidence>
<dbReference type="Proteomes" id="UP000030889">
    <property type="component" value="Unassembled WGS sequence"/>
</dbReference>
<dbReference type="PANTHER" id="PTHR47637">
    <property type="entry name" value="CHAPERONE SURA"/>
    <property type="match status" value="1"/>
</dbReference>
<keyword evidence="1 3" id="KW-0732">Signal</keyword>
<protein>
    <submittedName>
        <fullName evidence="5">Peptidylprolyl isomerase</fullName>
    </submittedName>
</protein>
<dbReference type="Gene3D" id="3.10.50.40">
    <property type="match status" value="2"/>
</dbReference>
<evidence type="ECO:0000313" key="6">
    <source>
        <dbReference type="Proteomes" id="UP000030889"/>
    </source>
</evidence>
<sequence>MLKKMTAACICFMVCAGTVSAQERYTVDKVVAVVGNSAIKYSELVEARNVLVEERRKQGYTSDRDPMNEALEGLLVQKLLYNQALIDSVQINLDAVSSEVEARLAMMTEEAGSTAALEAEMGMPYYEIRQDFKGKYEEMYYAQAMRSDVISKVKITPGEVEMFYRELDRDSLPIVPEQYVYAQIVRYPTSSKEAKQRVREELLDMRERVINGTRFDLLARMYSVDPGTAMQGGEMEMSLNQFVQPFADALEKLQPGQISEVVETEYGFHIIQLVEKNGDRYRCRHILLRPVYTPDELAEGGRFLDSLANEIRGGAITFEDAAMKYSDDKYSRQNGGIVTNHELLELMHVSDTRYSTTKFLREDLRTDYPAISALKEGEISPAFQSRDLRNNELNKIVKLIQVIPAHPASLNEDYLQIEALALQTKQEEEFEKWLDGKIDGLYIRIEPEFRDGDFVNKHWVK</sequence>
<dbReference type="PROSITE" id="PS50198">
    <property type="entry name" value="PPIC_PPIASE_2"/>
    <property type="match status" value="2"/>
</dbReference>
<keyword evidence="2" id="KW-0697">Rotamase</keyword>
<organism evidence="5 6">
    <name type="scientific">Alistipes inops</name>
    <dbReference type="NCBI Taxonomy" id="1501391"/>
    <lineage>
        <taxon>Bacteria</taxon>
        <taxon>Pseudomonadati</taxon>
        <taxon>Bacteroidota</taxon>
        <taxon>Bacteroidia</taxon>
        <taxon>Bacteroidales</taxon>
        <taxon>Rikenellaceae</taxon>
        <taxon>Alistipes</taxon>
    </lineage>
</organism>
<feature type="signal peptide" evidence="3">
    <location>
        <begin position="1"/>
        <end position="21"/>
    </location>
</feature>
<comment type="caution">
    <text evidence="5">The sequence shown here is derived from an EMBL/GenBank/DDBJ whole genome shotgun (WGS) entry which is preliminary data.</text>
</comment>
<proteinExistence type="predicted"/>
<feature type="domain" description="PpiC" evidence="4">
    <location>
        <begin position="278"/>
        <end position="336"/>
    </location>
</feature>
<dbReference type="RefSeq" id="WP_035474333.1">
    <property type="nucleotide sequence ID" value="NZ_JRGF01000020.1"/>
</dbReference>
<dbReference type="GO" id="GO:0016853">
    <property type="term" value="F:isomerase activity"/>
    <property type="evidence" value="ECO:0007669"/>
    <property type="project" value="UniProtKB-KW"/>
</dbReference>
<dbReference type="PANTHER" id="PTHR47637:SF1">
    <property type="entry name" value="CHAPERONE SURA"/>
    <property type="match status" value="1"/>
</dbReference>
<dbReference type="InterPro" id="IPR000297">
    <property type="entry name" value="PPIase_PpiC"/>
</dbReference>
<evidence type="ECO:0000256" key="1">
    <source>
        <dbReference type="ARBA" id="ARBA00022729"/>
    </source>
</evidence>
<dbReference type="EMBL" id="JRGF01000020">
    <property type="protein sequence ID" value="KHE40750.1"/>
    <property type="molecule type" value="Genomic_DNA"/>
</dbReference>
<dbReference type="SUPFAM" id="SSF109998">
    <property type="entry name" value="Triger factor/SurA peptide-binding domain-like"/>
    <property type="match status" value="1"/>
</dbReference>
<accession>A0ABR4YH00</accession>
<dbReference type="InterPro" id="IPR050280">
    <property type="entry name" value="OMP_Chaperone_SurA"/>
</dbReference>
<gene>
    <name evidence="5" type="ORF">LG35_09730</name>
</gene>
<evidence type="ECO:0000259" key="4">
    <source>
        <dbReference type="PROSITE" id="PS50198"/>
    </source>
</evidence>
<keyword evidence="6" id="KW-1185">Reference proteome</keyword>
<name>A0ABR4YH00_9BACT</name>